<evidence type="ECO:0000259" key="2">
    <source>
        <dbReference type="Pfam" id="PF20178"/>
    </source>
</evidence>
<keyword evidence="4" id="KW-1185">Reference proteome</keyword>
<feature type="region of interest" description="Disordered" evidence="1">
    <location>
        <begin position="194"/>
        <end position="224"/>
    </location>
</feature>
<proteinExistence type="predicted"/>
<feature type="compositionally biased region" description="Basic and acidic residues" evidence="1">
    <location>
        <begin position="194"/>
        <end position="208"/>
    </location>
</feature>
<dbReference type="InterPro" id="IPR046673">
    <property type="entry name" value="ToxA_N"/>
</dbReference>
<evidence type="ECO:0000313" key="4">
    <source>
        <dbReference type="Proteomes" id="UP000814074"/>
    </source>
</evidence>
<dbReference type="Proteomes" id="UP000814074">
    <property type="component" value="Unassembled WGS sequence"/>
</dbReference>
<evidence type="ECO:0000256" key="1">
    <source>
        <dbReference type="SAM" id="MobiDB-lite"/>
    </source>
</evidence>
<feature type="compositionally biased region" description="Low complexity" evidence="1">
    <location>
        <begin position="1"/>
        <end position="15"/>
    </location>
</feature>
<accession>A0ABS9FH91</accession>
<feature type="compositionally biased region" description="Polar residues" evidence="1">
    <location>
        <begin position="211"/>
        <end position="224"/>
    </location>
</feature>
<feature type="domain" description="Dermonecrotic toxin N-terminal" evidence="2">
    <location>
        <begin position="247"/>
        <end position="529"/>
    </location>
</feature>
<feature type="region of interest" description="Disordered" evidence="1">
    <location>
        <begin position="1"/>
        <end position="37"/>
    </location>
</feature>
<dbReference type="EMBL" id="WKDU01000002">
    <property type="protein sequence ID" value="MCF5151569.1"/>
    <property type="molecule type" value="Genomic_DNA"/>
</dbReference>
<dbReference type="Pfam" id="PF20178">
    <property type="entry name" value="ToxA_N"/>
    <property type="match status" value="1"/>
</dbReference>
<comment type="caution">
    <text evidence="3">The sequence shown here is derived from an EMBL/GenBank/DDBJ whole genome shotgun (WGS) entry which is preliminary data.</text>
</comment>
<organism evidence="3 4">
    <name type="scientific">Pseudomonas lactis</name>
    <dbReference type="NCBI Taxonomy" id="1615674"/>
    <lineage>
        <taxon>Bacteria</taxon>
        <taxon>Pseudomonadati</taxon>
        <taxon>Pseudomonadota</taxon>
        <taxon>Gammaproteobacteria</taxon>
        <taxon>Pseudomonadales</taxon>
        <taxon>Pseudomonadaceae</taxon>
        <taxon>Pseudomonas</taxon>
    </lineage>
</organism>
<gene>
    <name evidence="3" type="ORF">GIW47_02895</name>
</gene>
<evidence type="ECO:0000313" key="3">
    <source>
        <dbReference type="EMBL" id="MCF5151569.1"/>
    </source>
</evidence>
<feature type="region of interest" description="Disordered" evidence="1">
    <location>
        <begin position="718"/>
        <end position="740"/>
    </location>
</feature>
<sequence length="1120" mass="121931">MSLSLNPTSSPSLPSAVPHPISNTQAQVTPPPPTAKTVHPDETALLKAYLEAAQRKVLQGNAGLITVPPQSTLGQWLGLYRTHLENAVVQGWLREQHFAPDTLLSINPSTGTLSAEVEGKTKTFHLSDTSGWGQISGPLLDAAKVIAPGNNGDLRVRLGKDSIQVSAKVVANFEGVPLPQTLSQARAQIRHLEHKDTFDPIPADDRLRPASSRSAQALQEQQHNAAKYYSTAPQALAYKRLAVDVANNLPNTRAEAKKWADDLLLKLTGKPIDSDTVYLNRFKGGESADTATGWEHTFQEPWSSLRLPDALLKNFSEHDWVPGNLDLEAGLYTQPAGQSDKGGYGKHNQIDLKPSQVMHESWKTDFQTQMTQKFDRFWNAHTDNYHTVIKGEFVSQAREQLKKAQACSPAERALQASEHQFTRGDYNLVMATANNIPLDENTPLSLEQLKAKAPVSSAPQVHALDIHGFTSSDILRFSSDDTGRQVLYIPGAKPAFLRFDSLDKLNQWVIDQTKDPKKSQSLLAHFSLADRQNRKPDLLIQLAIGFVPGASFTGIGDKQDGLDALFKKMAAGELKNPVNTSSHSKIEGDVFSTLTTAAKQRMTSDTDVVVKSNSEVTRDTWLNDITVAAGLLAKLAPIAAPVAGAAALAGLTELGLGLEQTTSGDTEAERDNGASKALDGLLNTLFSAGASEVPEDPFALPPEKELPVVDPLAQPQINELEEPTPGPSSGTPTVNEAGAPLPKSQTLLPMAPYAVSEGEQLIKSAPRDALGVYRITDSQGALRQFVRFTDETGASKVFEISGRYRTGDVFAKIINPDNGAGLMVITPGRDGEWARAPGNGGVKWPWQRSEFPTPSNDLKTPAQVSDNFIELDGTKMKGADILDKYFNVEEQANYKYGVSFKEENGVLENRPVFSWTTDSGDFTVSESETASPSEYGTSNYSPQFIKDINRDPYTIRSADLENVEIDIPQQIAGMTIPDDLEQQIRNGLIGDGINAFERTVPDPDMRAAISEVAHQGSSAPAWFELQPPRVKDGYISSVGDRQYVIDYNPLKNETEVTITTQWRLKSEVRGESTLAKDVNITATRTFNLRASNEIDGPPVIIDKSAPIRIEVSPRIGVSPT</sequence>
<dbReference type="RefSeq" id="WP_120248655.1">
    <property type="nucleotide sequence ID" value="NZ_JAEHTJ010000019.1"/>
</dbReference>
<reference evidence="3 4" key="1">
    <citation type="submission" date="2019-11" db="EMBL/GenBank/DDBJ databases">
        <title>Epiphytic Pseudomonas syringae from cherry orchards.</title>
        <authorList>
            <person name="Hulin M.T."/>
        </authorList>
    </citation>
    <scope>NUCLEOTIDE SEQUENCE [LARGE SCALE GENOMIC DNA]</scope>
    <source>
        <strain evidence="3 4">PA-6-3B</strain>
    </source>
</reference>
<name>A0ABS9FH91_9PSED</name>
<protein>
    <recommendedName>
        <fullName evidence="2">Dermonecrotic toxin N-terminal domain-containing protein</fullName>
    </recommendedName>
</protein>